<name>A0A5B7H031_PORTR</name>
<sequence>MYSSSIKEATVRLVVRRTSQSSGQHWWSGNDLLSAERQVTPHLPPALLSSLALPDSLRRRPQFKI</sequence>
<reference evidence="1 2" key="1">
    <citation type="submission" date="2019-05" db="EMBL/GenBank/DDBJ databases">
        <title>Another draft genome of Portunus trituberculatus and its Hox gene families provides insights of decapod evolution.</title>
        <authorList>
            <person name="Jeong J.-H."/>
            <person name="Song I."/>
            <person name="Kim S."/>
            <person name="Choi T."/>
            <person name="Kim D."/>
            <person name="Ryu S."/>
            <person name="Kim W."/>
        </authorList>
    </citation>
    <scope>NUCLEOTIDE SEQUENCE [LARGE SCALE GENOMIC DNA]</scope>
    <source>
        <tissue evidence="1">Muscle</tissue>
    </source>
</reference>
<keyword evidence="2" id="KW-1185">Reference proteome</keyword>
<accession>A0A5B7H031</accession>
<gene>
    <name evidence="1" type="ORF">E2C01_058538</name>
</gene>
<comment type="caution">
    <text evidence="1">The sequence shown here is derived from an EMBL/GenBank/DDBJ whole genome shotgun (WGS) entry which is preliminary data.</text>
</comment>
<dbReference type="Proteomes" id="UP000324222">
    <property type="component" value="Unassembled WGS sequence"/>
</dbReference>
<dbReference type="EMBL" id="VSRR010022075">
    <property type="protein sequence ID" value="MPC64422.1"/>
    <property type="molecule type" value="Genomic_DNA"/>
</dbReference>
<protein>
    <submittedName>
        <fullName evidence="1">Uncharacterized protein</fullName>
    </submittedName>
</protein>
<dbReference type="AlphaFoldDB" id="A0A5B7H031"/>
<evidence type="ECO:0000313" key="1">
    <source>
        <dbReference type="EMBL" id="MPC64422.1"/>
    </source>
</evidence>
<proteinExistence type="predicted"/>
<organism evidence="1 2">
    <name type="scientific">Portunus trituberculatus</name>
    <name type="common">Swimming crab</name>
    <name type="synonym">Neptunus trituberculatus</name>
    <dbReference type="NCBI Taxonomy" id="210409"/>
    <lineage>
        <taxon>Eukaryota</taxon>
        <taxon>Metazoa</taxon>
        <taxon>Ecdysozoa</taxon>
        <taxon>Arthropoda</taxon>
        <taxon>Crustacea</taxon>
        <taxon>Multicrustacea</taxon>
        <taxon>Malacostraca</taxon>
        <taxon>Eumalacostraca</taxon>
        <taxon>Eucarida</taxon>
        <taxon>Decapoda</taxon>
        <taxon>Pleocyemata</taxon>
        <taxon>Brachyura</taxon>
        <taxon>Eubrachyura</taxon>
        <taxon>Portunoidea</taxon>
        <taxon>Portunidae</taxon>
        <taxon>Portuninae</taxon>
        <taxon>Portunus</taxon>
    </lineage>
</organism>
<evidence type="ECO:0000313" key="2">
    <source>
        <dbReference type="Proteomes" id="UP000324222"/>
    </source>
</evidence>